<feature type="region of interest" description="Disordered" evidence="1">
    <location>
        <begin position="1"/>
        <end position="22"/>
    </location>
</feature>
<feature type="transmembrane region" description="Helical" evidence="2">
    <location>
        <begin position="380"/>
        <end position="400"/>
    </location>
</feature>
<accession>A0A9Q0LZ19</accession>
<feature type="transmembrane region" description="Helical" evidence="2">
    <location>
        <begin position="420"/>
        <end position="440"/>
    </location>
</feature>
<evidence type="ECO:0000313" key="3">
    <source>
        <dbReference type="EMBL" id="KAJ6215743.1"/>
    </source>
</evidence>
<keyword evidence="2" id="KW-0812">Transmembrane</keyword>
<dbReference type="Proteomes" id="UP001142055">
    <property type="component" value="Chromosome 4"/>
</dbReference>
<keyword evidence="2" id="KW-0472">Membrane</keyword>
<comment type="caution">
    <text evidence="3">The sequence shown here is derived from an EMBL/GenBank/DDBJ whole genome shotgun (WGS) entry which is preliminary data.</text>
</comment>
<dbReference type="EMBL" id="JAPWDV010000004">
    <property type="protein sequence ID" value="KAJ6215743.1"/>
    <property type="molecule type" value="Genomic_DNA"/>
</dbReference>
<keyword evidence="4" id="KW-1185">Reference proteome</keyword>
<protein>
    <submittedName>
        <fullName evidence="3">Uncharacterized protein</fullName>
    </submittedName>
</protein>
<reference evidence="3" key="1">
    <citation type="submission" date="2022-12" db="EMBL/GenBank/DDBJ databases">
        <title>Genome assemblies of Blomia tropicalis.</title>
        <authorList>
            <person name="Cui Y."/>
        </authorList>
    </citation>
    <scope>NUCLEOTIDE SEQUENCE</scope>
    <source>
        <tissue evidence="3">Adult mites</tissue>
    </source>
</reference>
<organism evidence="3 4">
    <name type="scientific">Blomia tropicalis</name>
    <name type="common">Mite</name>
    <dbReference type="NCBI Taxonomy" id="40697"/>
    <lineage>
        <taxon>Eukaryota</taxon>
        <taxon>Metazoa</taxon>
        <taxon>Ecdysozoa</taxon>
        <taxon>Arthropoda</taxon>
        <taxon>Chelicerata</taxon>
        <taxon>Arachnida</taxon>
        <taxon>Acari</taxon>
        <taxon>Acariformes</taxon>
        <taxon>Sarcoptiformes</taxon>
        <taxon>Astigmata</taxon>
        <taxon>Glycyphagoidea</taxon>
        <taxon>Echimyopodidae</taxon>
        <taxon>Blomia</taxon>
    </lineage>
</organism>
<feature type="compositionally biased region" description="Gly residues" evidence="1">
    <location>
        <begin position="266"/>
        <end position="285"/>
    </location>
</feature>
<dbReference type="AlphaFoldDB" id="A0A9Q0LZ19"/>
<feature type="compositionally biased region" description="Polar residues" evidence="1">
    <location>
        <begin position="202"/>
        <end position="218"/>
    </location>
</feature>
<keyword evidence="2" id="KW-1133">Transmembrane helix</keyword>
<feature type="region of interest" description="Disordered" evidence="1">
    <location>
        <begin position="253"/>
        <end position="285"/>
    </location>
</feature>
<evidence type="ECO:0000256" key="1">
    <source>
        <dbReference type="SAM" id="MobiDB-lite"/>
    </source>
</evidence>
<gene>
    <name evidence="3" type="ORF">RDWZM_010243</name>
</gene>
<sequence length="549" mass="61181">MESYYDRNRITTIPNPSNRYYHEDGEWQYNSRQYEHNQWMPSMSGTNQWYQSSHPPHPHPYSYYHHHHPQQQQQQHNPQQQYHRNTFGDYPLSHHQQSLNRRYNRPIVDDYYYPRSSSAAADYYGGGGGAATAGGSNDLGSYYHQTYQPSYFRPSSSNDYYYYQSDSALHLNRWNNYHPYNQHQHRRQLSAPPYYNTNMMQSSNNPRQYALNSTTKSKNPFGPAGPYGSDSSNPLLDYYRKLYYPYDPITGEYMKDATPPGQESTRGGGGLGGGSGGIGGSGGPPLTGVAAMTNAQQLAYLRTGALPPGMGGSTTAHSHISSAAAARSGPYGGGGPMMDSYGGGGPSQMMTNYYGPYMDQDQDSLLLCCDFLIPRPSITCLIISLFVILVMIIIFTVIKFTIIYPMDASNAETVMLLDQIVYILLFAAIVSLLWIFGIYFTSRRTRRQITSLLSCTNGGIGLQGVGRNSRTGLGRGGIMSSIDHTIMPIDNTYEGYVYANSGTNAATNVTHQHQHNHHSHRTTTGNGSINTTRSAAGNVSNYRYANNFV</sequence>
<feature type="compositionally biased region" description="Low complexity" evidence="1">
    <location>
        <begin position="70"/>
        <end position="83"/>
    </location>
</feature>
<feature type="region of interest" description="Disordered" evidence="1">
    <location>
        <begin position="202"/>
        <end position="230"/>
    </location>
</feature>
<name>A0A9Q0LZ19_BLOTA</name>
<evidence type="ECO:0000313" key="4">
    <source>
        <dbReference type="Proteomes" id="UP001142055"/>
    </source>
</evidence>
<feature type="region of interest" description="Disordered" evidence="1">
    <location>
        <begin position="47"/>
        <end position="98"/>
    </location>
</feature>
<evidence type="ECO:0000256" key="2">
    <source>
        <dbReference type="SAM" id="Phobius"/>
    </source>
</evidence>
<proteinExistence type="predicted"/>